<keyword evidence="2 7" id="KW-0812">Transmembrane</keyword>
<dbReference type="OrthoDB" id="9814591at2"/>
<proteinExistence type="inferred from homology"/>
<comment type="similarity">
    <text evidence="7">Belongs to the transglycosylase MltG family.</text>
</comment>
<dbReference type="PANTHER" id="PTHR30518:SF2">
    <property type="entry name" value="ENDOLYTIC MUREIN TRANSGLYCOSYLASE"/>
    <property type="match status" value="1"/>
</dbReference>
<dbReference type="RefSeq" id="WP_033523526.1">
    <property type="nucleotide sequence ID" value="NZ_CAMGZS010000002.1"/>
</dbReference>
<evidence type="ECO:0000256" key="7">
    <source>
        <dbReference type="HAMAP-Rule" id="MF_02065"/>
    </source>
</evidence>
<evidence type="ECO:0000256" key="4">
    <source>
        <dbReference type="ARBA" id="ARBA00023136"/>
    </source>
</evidence>
<evidence type="ECO:0000256" key="2">
    <source>
        <dbReference type="ARBA" id="ARBA00022692"/>
    </source>
</evidence>
<evidence type="ECO:0000256" key="5">
    <source>
        <dbReference type="ARBA" id="ARBA00023239"/>
    </source>
</evidence>
<dbReference type="AlphaFoldDB" id="A0A087BGY7"/>
<evidence type="ECO:0000313" key="9">
    <source>
        <dbReference type="EMBL" id="KFI70287.1"/>
    </source>
</evidence>
<dbReference type="Pfam" id="PF02618">
    <property type="entry name" value="YceG"/>
    <property type="match status" value="1"/>
</dbReference>
<dbReference type="GO" id="GO:0071555">
    <property type="term" value="P:cell wall organization"/>
    <property type="evidence" value="ECO:0007669"/>
    <property type="project" value="UniProtKB-KW"/>
</dbReference>
<dbReference type="eggNOG" id="COG1559">
    <property type="taxonomic scope" value="Bacteria"/>
</dbReference>
<evidence type="ECO:0000313" key="10">
    <source>
        <dbReference type="Proteomes" id="UP000029060"/>
    </source>
</evidence>
<comment type="subcellular location">
    <subcellularLocation>
        <location evidence="7">Cell membrane</location>
        <topology evidence="7">Single-pass membrane protein</topology>
    </subcellularLocation>
</comment>
<dbReference type="PANTHER" id="PTHR30518">
    <property type="entry name" value="ENDOLYTIC MUREIN TRANSGLYCOSYLASE"/>
    <property type="match status" value="1"/>
</dbReference>
<feature type="region of interest" description="Disordered" evidence="8">
    <location>
        <begin position="19"/>
        <end position="41"/>
    </location>
</feature>
<comment type="catalytic activity">
    <reaction evidence="7">
        <text>a peptidoglycan chain = a peptidoglycan chain with N-acetyl-1,6-anhydromuramyl-[peptide] at the reducing end + a peptidoglycan chain with N-acetylglucosamine at the non-reducing end.</text>
        <dbReference type="EC" id="4.2.2.29"/>
    </reaction>
</comment>
<dbReference type="Proteomes" id="UP000029060">
    <property type="component" value="Unassembled WGS sequence"/>
</dbReference>
<organism evidence="9 10">
    <name type="scientific">Bifidobacterium merycicum</name>
    <dbReference type="NCBI Taxonomy" id="78345"/>
    <lineage>
        <taxon>Bacteria</taxon>
        <taxon>Bacillati</taxon>
        <taxon>Actinomycetota</taxon>
        <taxon>Actinomycetes</taxon>
        <taxon>Bifidobacteriales</taxon>
        <taxon>Bifidobacteriaceae</taxon>
        <taxon>Bifidobacterium</taxon>
    </lineage>
</organism>
<evidence type="ECO:0000256" key="8">
    <source>
        <dbReference type="SAM" id="MobiDB-lite"/>
    </source>
</evidence>
<feature type="compositionally biased region" description="Basic residues" evidence="8">
    <location>
        <begin position="31"/>
        <end position="41"/>
    </location>
</feature>
<dbReference type="EC" id="4.2.2.29" evidence="7"/>
<comment type="caution">
    <text evidence="9">The sequence shown here is derived from an EMBL/GenBank/DDBJ whole genome shotgun (WGS) entry which is preliminary data.</text>
</comment>
<dbReference type="STRING" id="78345.BMERY_0771"/>
<evidence type="ECO:0000256" key="6">
    <source>
        <dbReference type="ARBA" id="ARBA00023316"/>
    </source>
</evidence>
<name>A0A087BGY7_9BIFI</name>
<keyword evidence="6 7" id="KW-0961">Cell wall biogenesis/degradation</keyword>
<dbReference type="GO" id="GO:0008932">
    <property type="term" value="F:lytic endotransglycosylase activity"/>
    <property type="evidence" value="ECO:0007669"/>
    <property type="project" value="UniProtKB-UniRule"/>
</dbReference>
<dbReference type="Gene3D" id="3.30.1490.480">
    <property type="entry name" value="Endolytic murein transglycosylase"/>
    <property type="match status" value="1"/>
</dbReference>
<protein>
    <recommendedName>
        <fullName evidence="7">Endolytic murein transglycosylase</fullName>
        <ecNumber evidence="7">4.2.2.29</ecNumber>
    </recommendedName>
    <alternativeName>
        <fullName evidence="7">Peptidoglycan lytic transglycosylase</fullName>
    </alternativeName>
    <alternativeName>
        <fullName evidence="7">Peptidoglycan polymerization terminase</fullName>
    </alternativeName>
</protein>
<dbReference type="HAMAP" id="MF_02065">
    <property type="entry name" value="MltG"/>
    <property type="match status" value="1"/>
</dbReference>
<feature type="site" description="Important for catalytic activity" evidence="7">
    <location>
        <position position="270"/>
    </location>
</feature>
<feature type="transmembrane region" description="Helical" evidence="7">
    <location>
        <begin position="49"/>
        <end position="70"/>
    </location>
</feature>
<dbReference type="GO" id="GO:0009252">
    <property type="term" value="P:peptidoglycan biosynthetic process"/>
    <property type="evidence" value="ECO:0007669"/>
    <property type="project" value="UniProtKB-UniRule"/>
</dbReference>
<gene>
    <name evidence="7" type="primary">mltG</name>
    <name evidence="9" type="ORF">BMERY_0771</name>
</gene>
<keyword evidence="3 7" id="KW-1133">Transmembrane helix</keyword>
<dbReference type="InterPro" id="IPR003770">
    <property type="entry name" value="MLTG-like"/>
</dbReference>
<dbReference type="EMBL" id="JGZC01000006">
    <property type="protein sequence ID" value="KFI70287.1"/>
    <property type="molecule type" value="Genomic_DNA"/>
</dbReference>
<comment type="function">
    <text evidence="7">Functions as a peptidoglycan terminase that cleaves nascent peptidoglycan strands endolytically to terminate their elongation.</text>
</comment>
<evidence type="ECO:0000256" key="3">
    <source>
        <dbReference type="ARBA" id="ARBA00022989"/>
    </source>
</evidence>
<dbReference type="GO" id="GO:0005886">
    <property type="term" value="C:plasma membrane"/>
    <property type="evidence" value="ECO:0007669"/>
    <property type="project" value="UniProtKB-SubCell"/>
</dbReference>
<sequence>MADNFNDYFEENTQWVTGNSAAPVVEPPKPPKSRREMRKRRKNRQRKRWLIAVIVIVVLGLVGSGVYFGVRHISAVRAQNEVNARLTEDYEGPGTGQVSFTVESGEDALTIGRKLVKAGVVKSAEAFANVVGANNVNLYPGTFELKKHMSNADAMKILSDTSNAKGFFDVKAGERVSDVIKGAAEMSGIAESDFQSIVDGDGSGILPSEANDKFEGWLEPGQYDIKSKTSAKEILKMMVDRRIAKLDSLGAPTGSEREKILNMASIAEAEVNQKDDYGKVVRVILNRLAKDMTLGMDSTVAYGNNVKSSQITQKMLDDSSNKFNTRIQKGLPPTPISNPGDSAIQAALDPPQGNWLYFVTTDLSSGTTEFTDNADEFDKLVQKYKANNKNAN</sequence>
<accession>A0A087BGY7</accession>
<keyword evidence="5 7" id="KW-0456">Lyase</keyword>
<keyword evidence="1 7" id="KW-1003">Cell membrane</keyword>
<reference evidence="9 10" key="1">
    <citation type="submission" date="2014-03" db="EMBL/GenBank/DDBJ databases">
        <title>Genomics of Bifidobacteria.</title>
        <authorList>
            <person name="Ventura M."/>
            <person name="Milani C."/>
            <person name="Lugli G.A."/>
        </authorList>
    </citation>
    <scope>NUCLEOTIDE SEQUENCE [LARGE SCALE GENOMIC DNA]</scope>
    <source>
        <strain evidence="9 10">LMG 11341</strain>
    </source>
</reference>
<keyword evidence="10" id="KW-1185">Reference proteome</keyword>
<keyword evidence="4 7" id="KW-0472">Membrane</keyword>
<dbReference type="NCBIfam" id="TIGR00247">
    <property type="entry name" value="endolytic transglycosylase MltG"/>
    <property type="match status" value="1"/>
</dbReference>
<evidence type="ECO:0000256" key="1">
    <source>
        <dbReference type="ARBA" id="ARBA00022475"/>
    </source>
</evidence>